<dbReference type="EMBL" id="KT266849">
    <property type="protein sequence ID" value="AMJ17015.1"/>
    <property type="molecule type" value="Genomic_DNA"/>
</dbReference>
<geneLocation type="plastid" evidence="1"/>
<evidence type="ECO:0000313" key="1">
    <source>
        <dbReference type="EMBL" id="AMJ17015.1"/>
    </source>
</evidence>
<dbReference type="RefSeq" id="YP_009326758.1">
    <property type="nucleotide sequence ID" value="NC_032041.1"/>
</dbReference>
<name>A0A1I9KQW6_9FLOR</name>
<dbReference type="AlphaFoldDB" id="A0A1I9KQW6"/>
<dbReference type="GeneID" id="30511812"/>
<gene>
    <name evidence="1" type="primary">ycf21</name>
</gene>
<keyword evidence="1" id="KW-0934">Plastid</keyword>
<dbReference type="SUPFAM" id="SSF64288">
    <property type="entry name" value="Chorismate lyase-like"/>
    <property type="match status" value="1"/>
</dbReference>
<protein>
    <submittedName>
        <fullName evidence="1">Hypothetical chloroplast RF21</fullName>
    </submittedName>
</protein>
<dbReference type="InterPro" id="IPR028978">
    <property type="entry name" value="Chorismate_lyase_/UTRA_dom_sf"/>
</dbReference>
<dbReference type="Gene3D" id="3.40.1410.10">
    <property type="entry name" value="Chorismate lyase-like"/>
    <property type="match status" value="1"/>
</dbReference>
<proteinExistence type="predicted"/>
<dbReference type="InterPro" id="IPR002800">
    <property type="entry name" value="Rv2949c-like"/>
</dbReference>
<organism evidence="1">
    <name type="scientific">Membranoptera platyphylla</name>
    <dbReference type="NCBI Taxonomy" id="1204437"/>
    <lineage>
        <taxon>Eukaryota</taxon>
        <taxon>Rhodophyta</taxon>
        <taxon>Florideophyceae</taxon>
        <taxon>Rhodymeniophycidae</taxon>
        <taxon>Ceramiales</taxon>
        <taxon>Delesseriaceae</taxon>
        <taxon>Membranoptera</taxon>
    </lineage>
</organism>
<sequence>MSTHIYTFYRFQSIVILPQKKIKYLNNKLSNLIPFEWKLILMNEGSFTQSLHFLNNKKINIEMCQKINNTSNKLNRNIRCVWLENAVYTKFIFARSIWLVKYINSIKYPIINNQPIGTSLIESQIDIYKHIHEIYYGYSKQIEKKLTKVSINPLWGRKYTLYYNKISYITIQEFFSPGILNLFY</sequence>
<reference evidence="1" key="1">
    <citation type="submission" date="2015-07" db="EMBL/GenBank/DDBJ databases">
        <title>Molecular Investigation of Pacific North American Membranoptera.</title>
        <authorList>
            <person name="Hughey J.R."/>
            <person name="Hommersand M.H."/>
            <person name="Miller K.A."/>
            <person name="Fuller T."/>
            <person name="Lin S.-M."/>
            <person name="Gabrielson P.W."/>
        </authorList>
    </citation>
    <scope>NUCLEOTIDE SEQUENCE</scope>
</reference>
<accession>A0A1I9KQW6</accession>
<dbReference type="Pfam" id="PF01947">
    <property type="entry name" value="Rv2949c-like"/>
    <property type="match status" value="1"/>
</dbReference>